<feature type="non-terminal residue" evidence="2">
    <location>
        <position position="50"/>
    </location>
</feature>
<feature type="non-terminal residue" evidence="2">
    <location>
        <position position="1"/>
    </location>
</feature>
<gene>
    <name evidence="2" type="ORF">METZ01_LOCUS375284</name>
</gene>
<evidence type="ECO:0000256" key="1">
    <source>
        <dbReference type="SAM" id="MobiDB-lite"/>
    </source>
</evidence>
<feature type="compositionally biased region" description="Basic residues" evidence="1">
    <location>
        <begin position="36"/>
        <end position="50"/>
    </location>
</feature>
<accession>A0A382TK22</accession>
<name>A0A382TK22_9ZZZZ</name>
<dbReference type="EMBL" id="UINC01137220">
    <property type="protein sequence ID" value="SVD22430.1"/>
    <property type="molecule type" value="Genomic_DNA"/>
</dbReference>
<evidence type="ECO:0000313" key="2">
    <source>
        <dbReference type="EMBL" id="SVD22430.1"/>
    </source>
</evidence>
<proteinExistence type="predicted"/>
<sequence>DEKDPPRPGRGMASSACGGDIFARKGGRSAPVHAGPQKHRKSGSHCKWKL</sequence>
<organism evidence="2">
    <name type="scientific">marine metagenome</name>
    <dbReference type="NCBI Taxonomy" id="408172"/>
    <lineage>
        <taxon>unclassified sequences</taxon>
        <taxon>metagenomes</taxon>
        <taxon>ecological metagenomes</taxon>
    </lineage>
</organism>
<dbReference type="AlphaFoldDB" id="A0A382TK22"/>
<reference evidence="2" key="1">
    <citation type="submission" date="2018-05" db="EMBL/GenBank/DDBJ databases">
        <authorList>
            <person name="Lanie J.A."/>
            <person name="Ng W.-L."/>
            <person name="Kazmierczak K.M."/>
            <person name="Andrzejewski T.M."/>
            <person name="Davidsen T.M."/>
            <person name="Wayne K.J."/>
            <person name="Tettelin H."/>
            <person name="Glass J.I."/>
            <person name="Rusch D."/>
            <person name="Podicherti R."/>
            <person name="Tsui H.-C.T."/>
            <person name="Winkler M.E."/>
        </authorList>
    </citation>
    <scope>NUCLEOTIDE SEQUENCE</scope>
</reference>
<protein>
    <submittedName>
        <fullName evidence="2">Uncharacterized protein</fullName>
    </submittedName>
</protein>
<feature type="region of interest" description="Disordered" evidence="1">
    <location>
        <begin position="1"/>
        <end position="50"/>
    </location>
</feature>